<accession>A0ABR0EDC0</accession>
<dbReference type="Proteomes" id="UP001305779">
    <property type="component" value="Unassembled WGS sequence"/>
</dbReference>
<comment type="caution">
    <text evidence="2">The sequence shown here is derived from an EMBL/GenBank/DDBJ whole genome shotgun (WGS) entry which is preliminary data.</text>
</comment>
<feature type="compositionally biased region" description="Low complexity" evidence="1">
    <location>
        <begin position="93"/>
        <end position="106"/>
    </location>
</feature>
<keyword evidence="3" id="KW-1185">Reference proteome</keyword>
<dbReference type="EMBL" id="JAXOVC010000007">
    <property type="protein sequence ID" value="KAK4499251.1"/>
    <property type="molecule type" value="Genomic_DNA"/>
</dbReference>
<sequence>MSSNPTKGEKDSQQIKAEGLDLESEPVTATPPSSPPLGVKMPQNNSMGPPPVPASKKRSVDEMHGDSHSAADSRASGADFAPLAQEGEEDTIDSQSIKQSDSQAEAKAAKALREAPVQATTPTPSQKLPPSGQGSQKPLSKSTSGTKPSTQAKTEEDDAETDASGSDEEDDDEPQNRIEDFDWTDLQQRYHNKMGEFDQKELAIMSEFSALADYFNVWAQAGSHKDVERSFKRLKTQMTYVQNEEAELEKRRQHYVKVVEAFKTVATMLNDPNLVQGHAIVVEQKKPAAKAEHPPPAKRQKKSEPRICLDDYGPHALADDKAGDHGCWNFPASRCAIQ</sequence>
<organism evidence="2 3">
    <name type="scientific">Zasmidium cellare</name>
    <name type="common">Wine cellar mold</name>
    <name type="synonym">Racodium cellare</name>
    <dbReference type="NCBI Taxonomy" id="395010"/>
    <lineage>
        <taxon>Eukaryota</taxon>
        <taxon>Fungi</taxon>
        <taxon>Dikarya</taxon>
        <taxon>Ascomycota</taxon>
        <taxon>Pezizomycotina</taxon>
        <taxon>Dothideomycetes</taxon>
        <taxon>Dothideomycetidae</taxon>
        <taxon>Mycosphaerellales</taxon>
        <taxon>Mycosphaerellaceae</taxon>
        <taxon>Zasmidium</taxon>
    </lineage>
</organism>
<feature type="region of interest" description="Disordered" evidence="1">
    <location>
        <begin position="1"/>
        <end position="178"/>
    </location>
</feature>
<feature type="region of interest" description="Disordered" evidence="1">
    <location>
        <begin position="285"/>
        <end position="310"/>
    </location>
</feature>
<feature type="compositionally biased region" description="Acidic residues" evidence="1">
    <location>
        <begin position="155"/>
        <end position="173"/>
    </location>
</feature>
<evidence type="ECO:0000313" key="2">
    <source>
        <dbReference type="EMBL" id="KAK4499251.1"/>
    </source>
</evidence>
<feature type="compositionally biased region" description="Basic and acidic residues" evidence="1">
    <location>
        <begin position="58"/>
        <end position="71"/>
    </location>
</feature>
<feature type="compositionally biased region" description="Basic and acidic residues" evidence="1">
    <location>
        <begin position="285"/>
        <end position="295"/>
    </location>
</feature>
<evidence type="ECO:0000256" key="1">
    <source>
        <dbReference type="SAM" id="MobiDB-lite"/>
    </source>
</evidence>
<evidence type="ECO:0000313" key="3">
    <source>
        <dbReference type="Proteomes" id="UP001305779"/>
    </source>
</evidence>
<name>A0ABR0EDC0_ZASCE</name>
<gene>
    <name evidence="2" type="ORF">PRZ48_009764</name>
</gene>
<proteinExistence type="predicted"/>
<protein>
    <submittedName>
        <fullName evidence="2">Uncharacterized protein</fullName>
    </submittedName>
</protein>
<reference evidence="2 3" key="1">
    <citation type="journal article" date="2023" name="G3 (Bethesda)">
        <title>A chromosome-level genome assembly of Zasmidium syzygii isolated from banana leaves.</title>
        <authorList>
            <person name="van Westerhoven A.C."/>
            <person name="Mehrabi R."/>
            <person name="Talebi R."/>
            <person name="Steentjes M.B.F."/>
            <person name="Corcolon B."/>
            <person name="Chong P.A."/>
            <person name="Kema G.H.J."/>
            <person name="Seidl M.F."/>
        </authorList>
    </citation>
    <scope>NUCLEOTIDE SEQUENCE [LARGE SCALE GENOMIC DNA]</scope>
    <source>
        <strain evidence="2 3">P124</strain>
    </source>
</reference>
<feature type="compositionally biased region" description="Polar residues" evidence="1">
    <location>
        <begin position="118"/>
        <end position="152"/>
    </location>
</feature>